<reference evidence="2 3" key="1">
    <citation type="submission" date="2022-03" db="EMBL/GenBank/DDBJ databases">
        <authorList>
            <person name="Macdonald S."/>
            <person name="Ahmed S."/>
            <person name="Newling K."/>
        </authorList>
    </citation>
    <scope>NUCLEOTIDE SEQUENCE [LARGE SCALE GENOMIC DNA]</scope>
</reference>
<dbReference type="Proteomes" id="UP001642260">
    <property type="component" value="Unassembled WGS sequence"/>
</dbReference>
<comment type="caution">
    <text evidence="2">The sequence shown here is derived from an EMBL/GenBank/DDBJ whole genome shotgun (WGS) entry which is preliminary data.</text>
</comment>
<proteinExistence type="predicted"/>
<dbReference type="SUPFAM" id="SSF81383">
    <property type="entry name" value="F-box domain"/>
    <property type="match status" value="1"/>
</dbReference>
<dbReference type="InterPro" id="IPR036047">
    <property type="entry name" value="F-box-like_dom_sf"/>
</dbReference>
<dbReference type="SMART" id="SM00256">
    <property type="entry name" value="FBOX"/>
    <property type="match status" value="1"/>
</dbReference>
<evidence type="ECO:0000259" key="1">
    <source>
        <dbReference type="SMART" id="SM00256"/>
    </source>
</evidence>
<name>A0ABC8JMH5_ERUVS</name>
<dbReference type="Pfam" id="PF00646">
    <property type="entry name" value="F-box"/>
    <property type="match status" value="1"/>
</dbReference>
<dbReference type="InterPro" id="IPR005174">
    <property type="entry name" value="KIB1-4_b-propeller"/>
</dbReference>
<dbReference type="Gene3D" id="1.20.1280.50">
    <property type="match status" value="1"/>
</dbReference>
<dbReference type="AlphaFoldDB" id="A0ABC8JMH5"/>
<dbReference type="EMBL" id="CAKOAT010117376">
    <property type="protein sequence ID" value="CAH8331620.1"/>
    <property type="molecule type" value="Genomic_DNA"/>
</dbReference>
<dbReference type="Pfam" id="PF03478">
    <property type="entry name" value="Beta-prop_KIB1-4"/>
    <property type="match status" value="1"/>
</dbReference>
<organism evidence="2 3">
    <name type="scientific">Eruca vesicaria subsp. sativa</name>
    <name type="common">Garden rocket</name>
    <name type="synonym">Eruca sativa</name>
    <dbReference type="NCBI Taxonomy" id="29727"/>
    <lineage>
        <taxon>Eukaryota</taxon>
        <taxon>Viridiplantae</taxon>
        <taxon>Streptophyta</taxon>
        <taxon>Embryophyta</taxon>
        <taxon>Tracheophyta</taxon>
        <taxon>Spermatophyta</taxon>
        <taxon>Magnoliopsida</taxon>
        <taxon>eudicotyledons</taxon>
        <taxon>Gunneridae</taxon>
        <taxon>Pentapetalae</taxon>
        <taxon>rosids</taxon>
        <taxon>malvids</taxon>
        <taxon>Brassicales</taxon>
        <taxon>Brassicaceae</taxon>
        <taxon>Brassiceae</taxon>
        <taxon>Eruca</taxon>
    </lineage>
</organism>
<protein>
    <recommendedName>
        <fullName evidence="1">F-box domain-containing protein</fullName>
    </recommendedName>
</protein>
<accession>A0ABC8JMH5</accession>
<dbReference type="InterPro" id="IPR001810">
    <property type="entry name" value="F-box_dom"/>
</dbReference>
<dbReference type="PANTHER" id="PTHR44259:SF28">
    <property type="entry name" value="F-BOX DOMAIN-CONTAINING PROTEIN"/>
    <property type="match status" value="1"/>
</dbReference>
<gene>
    <name evidence="2" type="ORF">ERUC_LOCUS12415</name>
</gene>
<evidence type="ECO:0000313" key="2">
    <source>
        <dbReference type="EMBL" id="CAH8331620.1"/>
    </source>
</evidence>
<evidence type="ECO:0000313" key="3">
    <source>
        <dbReference type="Proteomes" id="UP001642260"/>
    </source>
</evidence>
<sequence length="371" mass="43095">MSNNVNWSDLHSDVLQLILERLNIITYVRTRTVCKNWYAVCKRITSVQEKSPWLIIFPAGRPKCGSCVVVDFSTVPLTGIYKFYSLHNLGDDFSTHRCIATSGSWLLMLNPRSSLYVLNVFTRERIDLPQLESHQGRLRIERRQETTFIINKSLVTARNAINKTNAVLWVDEKTKRYIVVWSIGFFYMMYTRSGLDFWSEIPTREGPENLHGCQDIAFKDNKLYVLSRQNQIRILDFSQELPLALANNVEHQPFTNERPWRVKIGVTVSGHVLMVKNRVGEGPKMLKILKRDPEGTSWDTVESLEGEAWIMDLGVTIPAVNWTKPNSVYICKDKLVYLGDVSTRELRKVLDLNWDRRLSHARWFFPSLREL</sequence>
<keyword evidence="3" id="KW-1185">Reference proteome</keyword>
<feature type="domain" description="F-box" evidence="1">
    <location>
        <begin position="10"/>
        <end position="50"/>
    </location>
</feature>
<dbReference type="InterPro" id="IPR050942">
    <property type="entry name" value="F-box_BR-signaling"/>
</dbReference>
<dbReference type="PANTHER" id="PTHR44259">
    <property type="entry name" value="OS07G0183000 PROTEIN-RELATED"/>
    <property type="match status" value="1"/>
</dbReference>